<evidence type="ECO:0000256" key="2">
    <source>
        <dbReference type="ARBA" id="ARBA00022448"/>
    </source>
</evidence>
<dbReference type="PANTHER" id="PTHR46157">
    <property type="entry name" value="K(+) EFFLUX ANTIPORTER 3, CHLOROPLASTIC"/>
    <property type="match status" value="1"/>
</dbReference>
<evidence type="ECO:0000256" key="3">
    <source>
        <dbReference type="ARBA" id="ARBA00022449"/>
    </source>
</evidence>
<dbReference type="InterPro" id="IPR038770">
    <property type="entry name" value="Na+/solute_symporter_sf"/>
</dbReference>
<feature type="region of interest" description="Disordered" evidence="10">
    <location>
        <begin position="573"/>
        <end position="593"/>
    </location>
</feature>
<dbReference type="InterPro" id="IPR006153">
    <property type="entry name" value="Cation/H_exchanger_TM"/>
</dbReference>
<keyword evidence="14" id="KW-1185">Reference proteome</keyword>
<keyword evidence="2" id="KW-0813">Transport</keyword>
<evidence type="ECO:0000256" key="8">
    <source>
        <dbReference type="ARBA" id="ARBA00023065"/>
    </source>
</evidence>
<name>A0ABQ2JHB2_9SPHN</name>
<keyword evidence="5 11" id="KW-0812">Transmembrane</keyword>
<feature type="domain" description="RCK N-terminal" evidence="12">
    <location>
        <begin position="414"/>
        <end position="531"/>
    </location>
</feature>
<dbReference type="Pfam" id="PF00999">
    <property type="entry name" value="Na_H_Exchanger"/>
    <property type="match status" value="1"/>
</dbReference>
<dbReference type="PROSITE" id="PS51201">
    <property type="entry name" value="RCK_N"/>
    <property type="match status" value="1"/>
</dbReference>
<reference evidence="14" key="1">
    <citation type="journal article" date="2019" name="Int. J. Syst. Evol. Microbiol.">
        <title>The Global Catalogue of Microorganisms (GCM) 10K type strain sequencing project: providing services to taxonomists for standard genome sequencing and annotation.</title>
        <authorList>
            <consortium name="The Broad Institute Genomics Platform"/>
            <consortium name="The Broad Institute Genome Sequencing Center for Infectious Disease"/>
            <person name="Wu L."/>
            <person name="Ma J."/>
        </authorList>
    </citation>
    <scope>NUCLEOTIDE SEQUENCE [LARGE SCALE GENOMIC DNA]</scope>
    <source>
        <strain evidence="14">CGMCC 1.6784</strain>
    </source>
</reference>
<evidence type="ECO:0000313" key="13">
    <source>
        <dbReference type="EMBL" id="GGN46878.1"/>
    </source>
</evidence>
<feature type="transmembrane region" description="Helical" evidence="11">
    <location>
        <begin position="12"/>
        <end position="30"/>
    </location>
</feature>
<feature type="transmembrane region" description="Helical" evidence="11">
    <location>
        <begin position="161"/>
        <end position="183"/>
    </location>
</feature>
<dbReference type="InterPro" id="IPR036291">
    <property type="entry name" value="NAD(P)-bd_dom_sf"/>
</dbReference>
<feature type="transmembrane region" description="Helical" evidence="11">
    <location>
        <begin position="129"/>
        <end position="149"/>
    </location>
</feature>
<comment type="subcellular location">
    <subcellularLocation>
        <location evidence="1">Membrane</location>
        <topology evidence="1">Multi-pass membrane protein</topology>
    </subcellularLocation>
</comment>
<dbReference type="Gene3D" id="1.20.1530.20">
    <property type="match status" value="1"/>
</dbReference>
<evidence type="ECO:0000256" key="10">
    <source>
        <dbReference type="SAM" id="MobiDB-lite"/>
    </source>
</evidence>
<dbReference type="Proteomes" id="UP000605099">
    <property type="component" value="Unassembled WGS sequence"/>
</dbReference>
<dbReference type="EMBL" id="BMLK01000006">
    <property type="protein sequence ID" value="GGN46878.1"/>
    <property type="molecule type" value="Genomic_DNA"/>
</dbReference>
<feature type="transmembrane region" description="Helical" evidence="11">
    <location>
        <begin position="195"/>
        <end position="217"/>
    </location>
</feature>
<evidence type="ECO:0000256" key="9">
    <source>
        <dbReference type="ARBA" id="ARBA00023136"/>
    </source>
</evidence>
<keyword evidence="6" id="KW-0630">Potassium</keyword>
<keyword evidence="8" id="KW-0406">Ion transport</keyword>
<dbReference type="Pfam" id="PF02254">
    <property type="entry name" value="TrkA_N"/>
    <property type="match status" value="1"/>
</dbReference>
<feature type="transmembrane region" description="Helical" evidence="11">
    <location>
        <begin position="285"/>
        <end position="304"/>
    </location>
</feature>
<dbReference type="RefSeq" id="WP_188819004.1">
    <property type="nucleotide sequence ID" value="NZ_BMLK01000006.1"/>
</dbReference>
<feature type="transmembrane region" description="Helical" evidence="11">
    <location>
        <begin position="310"/>
        <end position="332"/>
    </location>
</feature>
<feature type="transmembrane region" description="Helical" evidence="11">
    <location>
        <begin position="104"/>
        <end position="123"/>
    </location>
</feature>
<gene>
    <name evidence="13" type="ORF">GCM10011349_14540</name>
</gene>
<evidence type="ECO:0000256" key="4">
    <source>
        <dbReference type="ARBA" id="ARBA00022538"/>
    </source>
</evidence>
<evidence type="ECO:0000313" key="14">
    <source>
        <dbReference type="Proteomes" id="UP000605099"/>
    </source>
</evidence>
<feature type="transmembrane region" description="Helical" evidence="11">
    <location>
        <begin position="37"/>
        <end position="55"/>
    </location>
</feature>
<protein>
    <submittedName>
        <fullName evidence="13">Potassium transporter TrkA</fullName>
    </submittedName>
</protein>
<proteinExistence type="predicted"/>
<accession>A0ABQ2JHB2</accession>
<dbReference type="Gene3D" id="3.40.50.720">
    <property type="entry name" value="NAD(P)-binding Rossmann-like Domain"/>
    <property type="match status" value="1"/>
</dbReference>
<keyword evidence="3" id="KW-0050">Antiport</keyword>
<dbReference type="InterPro" id="IPR003148">
    <property type="entry name" value="RCK_N"/>
</dbReference>
<feature type="transmembrane region" description="Helical" evidence="11">
    <location>
        <begin position="75"/>
        <end position="92"/>
    </location>
</feature>
<evidence type="ECO:0000256" key="11">
    <source>
        <dbReference type="SAM" id="Phobius"/>
    </source>
</evidence>
<sequence>MAGSSDLYSPVMSDALVILGSAGIVIPVFNRYRITPVIGFILVGLLVGPFGLGRHVFDHPWLSYVTITDPAGLEVFAEFGIILLLFSIGLELSFGRLWEMRRMVFGLGSLELIVIGSALTFILTAIGQGFAGALALGLALALSSTALVLKITNTATPVGRAALSMLLFEDIALVPIIFLLGALAPHADSDSMGNLLNTLMWGSAAVIGLLVFGRYLLPPLFAQAARTKSPELFLATSLLVVILASLATAATGLSPIVGALVAGLLIAETEYHAEVEQITEPFKGLALGVFLITIGMSIDIRVVWENLASILIATVGVILLKAAVTGVLLRLMGARRGTATETGILMSSPSETTLIVLTAAGSAQLIQQGTAQFWQIVTAIGLTVTPLLSMMGKFVARQVERIDLSSEPAEDPDKPRTIIIGFGRVGRLIADMLKKHDRPYIAIDADTDFVTDGRRQGYAVTFGDAGRGDAMLRLGAANASAVILTMDQPVIAQRIVRKLRIQYPDLPIIARARDADHAAQLYRAGATHAVPETLESSLQLSEAALVETGVAMGPVIASIHEMRDEFRERIMEQGGLDKKPALRSGQLREAEDA</sequence>
<keyword evidence="7 11" id="KW-1133">Transmembrane helix</keyword>
<keyword evidence="4" id="KW-0633">Potassium transport</keyword>
<evidence type="ECO:0000256" key="7">
    <source>
        <dbReference type="ARBA" id="ARBA00022989"/>
    </source>
</evidence>
<dbReference type="SUPFAM" id="SSF51735">
    <property type="entry name" value="NAD(P)-binding Rossmann-fold domains"/>
    <property type="match status" value="1"/>
</dbReference>
<organism evidence="13 14">
    <name type="scientific">Novosphingobium indicum</name>
    <dbReference type="NCBI Taxonomy" id="462949"/>
    <lineage>
        <taxon>Bacteria</taxon>
        <taxon>Pseudomonadati</taxon>
        <taxon>Pseudomonadota</taxon>
        <taxon>Alphaproteobacteria</taxon>
        <taxon>Sphingomonadales</taxon>
        <taxon>Sphingomonadaceae</taxon>
        <taxon>Novosphingobium</taxon>
    </lineage>
</organism>
<keyword evidence="9 11" id="KW-0472">Membrane</keyword>
<evidence type="ECO:0000259" key="12">
    <source>
        <dbReference type="PROSITE" id="PS51201"/>
    </source>
</evidence>
<dbReference type="PANTHER" id="PTHR46157:SF4">
    <property type="entry name" value="K(+) EFFLUX ANTIPORTER 3, CHLOROPLASTIC"/>
    <property type="match status" value="1"/>
</dbReference>
<evidence type="ECO:0000256" key="5">
    <source>
        <dbReference type="ARBA" id="ARBA00022692"/>
    </source>
</evidence>
<evidence type="ECO:0000256" key="6">
    <source>
        <dbReference type="ARBA" id="ARBA00022958"/>
    </source>
</evidence>
<evidence type="ECO:0000256" key="1">
    <source>
        <dbReference type="ARBA" id="ARBA00004141"/>
    </source>
</evidence>
<feature type="transmembrane region" description="Helical" evidence="11">
    <location>
        <begin position="229"/>
        <end position="250"/>
    </location>
</feature>
<comment type="caution">
    <text evidence="13">The sequence shown here is derived from an EMBL/GenBank/DDBJ whole genome shotgun (WGS) entry which is preliminary data.</text>
</comment>